<dbReference type="InParanoid" id="A0A2J7RML0"/>
<dbReference type="PANTHER" id="PTHR34344">
    <property type="entry name" value="UPF0184 PROTEIN C9ORF16"/>
    <property type="match status" value="1"/>
</dbReference>
<feature type="coiled-coil region" evidence="1">
    <location>
        <begin position="35"/>
        <end position="69"/>
    </location>
</feature>
<gene>
    <name evidence="3" type="ORF">B7P43_G10997</name>
</gene>
<feature type="compositionally biased region" description="Polar residues" evidence="2">
    <location>
        <begin position="8"/>
        <end position="17"/>
    </location>
</feature>
<dbReference type="OrthoDB" id="10050612at2759"/>
<dbReference type="Proteomes" id="UP000235965">
    <property type="component" value="Unassembled WGS sequence"/>
</dbReference>
<evidence type="ECO:0000313" key="4">
    <source>
        <dbReference type="Proteomes" id="UP000235965"/>
    </source>
</evidence>
<dbReference type="STRING" id="105785.A0A2J7RML0"/>
<dbReference type="PANTHER" id="PTHR34344:SF1">
    <property type="entry name" value="BUBLIN COILED-COIL PROTEIN"/>
    <property type="match status" value="1"/>
</dbReference>
<evidence type="ECO:0000256" key="1">
    <source>
        <dbReference type="SAM" id="Coils"/>
    </source>
</evidence>
<keyword evidence="1" id="KW-0175">Coiled coil</keyword>
<protein>
    <submittedName>
        <fullName evidence="3">Uncharacterized protein</fullName>
    </submittedName>
</protein>
<keyword evidence="4" id="KW-1185">Reference proteome</keyword>
<evidence type="ECO:0000256" key="2">
    <source>
        <dbReference type="SAM" id="MobiDB-lite"/>
    </source>
</evidence>
<organism evidence="3 4">
    <name type="scientific">Cryptotermes secundus</name>
    <dbReference type="NCBI Taxonomy" id="105785"/>
    <lineage>
        <taxon>Eukaryota</taxon>
        <taxon>Metazoa</taxon>
        <taxon>Ecdysozoa</taxon>
        <taxon>Arthropoda</taxon>
        <taxon>Hexapoda</taxon>
        <taxon>Insecta</taxon>
        <taxon>Pterygota</taxon>
        <taxon>Neoptera</taxon>
        <taxon>Polyneoptera</taxon>
        <taxon>Dictyoptera</taxon>
        <taxon>Blattodea</taxon>
        <taxon>Blattoidea</taxon>
        <taxon>Termitoidae</taxon>
        <taxon>Kalotermitidae</taxon>
        <taxon>Cryptotermitinae</taxon>
        <taxon>Cryptotermes</taxon>
    </lineage>
</organism>
<proteinExistence type="predicted"/>
<feature type="compositionally biased region" description="Acidic residues" evidence="2">
    <location>
        <begin position="18"/>
        <end position="34"/>
    </location>
</feature>
<sequence length="91" mass="10403">MAEDDVMEQSTEPTEGNESPDDKEDEHGDMDDDDFAVLNLQLDELSSALDALEQKNDHIHAQLMKLLESNRETRQLFQTNLTDEQKSDPQI</sequence>
<comment type="caution">
    <text evidence="3">The sequence shown here is derived from an EMBL/GenBank/DDBJ whole genome shotgun (WGS) entry which is preliminary data.</text>
</comment>
<dbReference type="AlphaFoldDB" id="A0A2J7RML0"/>
<name>A0A2J7RML0_9NEOP</name>
<reference evidence="3 4" key="1">
    <citation type="submission" date="2017-12" db="EMBL/GenBank/DDBJ databases">
        <title>Hemimetabolous genomes reveal molecular basis of termite eusociality.</title>
        <authorList>
            <person name="Harrison M.C."/>
            <person name="Jongepier E."/>
            <person name="Robertson H.M."/>
            <person name="Arning N."/>
            <person name="Bitard-Feildel T."/>
            <person name="Chao H."/>
            <person name="Childers C.P."/>
            <person name="Dinh H."/>
            <person name="Doddapaneni H."/>
            <person name="Dugan S."/>
            <person name="Gowin J."/>
            <person name="Greiner C."/>
            <person name="Han Y."/>
            <person name="Hu H."/>
            <person name="Hughes D.S.T."/>
            <person name="Huylmans A.-K."/>
            <person name="Kemena C."/>
            <person name="Kremer L.P.M."/>
            <person name="Lee S.L."/>
            <person name="Lopez-Ezquerra A."/>
            <person name="Mallet L."/>
            <person name="Monroy-Kuhn J.M."/>
            <person name="Moser A."/>
            <person name="Murali S.C."/>
            <person name="Muzny D.M."/>
            <person name="Otani S."/>
            <person name="Piulachs M.-D."/>
            <person name="Poelchau M."/>
            <person name="Qu J."/>
            <person name="Schaub F."/>
            <person name="Wada-Katsumata A."/>
            <person name="Worley K.C."/>
            <person name="Xie Q."/>
            <person name="Ylla G."/>
            <person name="Poulsen M."/>
            <person name="Gibbs R.A."/>
            <person name="Schal C."/>
            <person name="Richards S."/>
            <person name="Belles X."/>
            <person name="Korb J."/>
            <person name="Bornberg-Bauer E."/>
        </authorList>
    </citation>
    <scope>NUCLEOTIDE SEQUENCE [LARGE SCALE GENOMIC DNA]</scope>
    <source>
        <tissue evidence="3">Whole body</tissue>
    </source>
</reference>
<evidence type="ECO:0000313" key="3">
    <source>
        <dbReference type="EMBL" id="PNF42058.1"/>
    </source>
</evidence>
<accession>A0A2J7RML0</accession>
<dbReference type="Pfam" id="PF03670">
    <property type="entry name" value="UPF0184"/>
    <property type="match status" value="1"/>
</dbReference>
<dbReference type="EMBL" id="NEVH01002553">
    <property type="protein sequence ID" value="PNF42058.1"/>
    <property type="molecule type" value="Genomic_DNA"/>
</dbReference>
<dbReference type="InterPro" id="IPR005374">
    <property type="entry name" value="BBLN_eukaryota"/>
</dbReference>
<feature type="region of interest" description="Disordered" evidence="2">
    <location>
        <begin position="1"/>
        <end position="34"/>
    </location>
</feature>